<reference evidence="2 3" key="1">
    <citation type="submission" date="2016-11" db="EMBL/GenBank/DDBJ databases">
        <title>Draft Genome Sequences of Nine Cyanobacterial Strains from Diverse Habitats.</title>
        <authorList>
            <person name="Zhu T."/>
            <person name="Hou S."/>
            <person name="Lu X."/>
            <person name="Hess W.R."/>
        </authorList>
    </citation>
    <scope>NUCLEOTIDE SEQUENCE [LARGE SCALE GENOMIC DNA]</scope>
    <source>
        <strain evidence="2 3">NIES-592</strain>
    </source>
</reference>
<comment type="caution">
    <text evidence="2">The sequence shown here is derived from an EMBL/GenBank/DDBJ whole genome shotgun (WGS) entry which is preliminary data.</text>
</comment>
<gene>
    <name evidence="2" type="ORF">NIES592_23910</name>
</gene>
<sequence length="84" mass="9577">MSKLLTLFSLIIIENVKAFLHQSQGGDKDMAKNTGKGYRRGAVDNRSQTYNPVTEQWVKRDAETGRFMDVKQNGEPFKGVRKED</sequence>
<name>A0A1U7GSK6_9CYAN</name>
<evidence type="ECO:0000313" key="2">
    <source>
        <dbReference type="EMBL" id="OKH10791.1"/>
    </source>
</evidence>
<organism evidence="2 3">
    <name type="scientific">Fischerella major NIES-592</name>
    <dbReference type="NCBI Taxonomy" id="210994"/>
    <lineage>
        <taxon>Bacteria</taxon>
        <taxon>Bacillati</taxon>
        <taxon>Cyanobacteriota</taxon>
        <taxon>Cyanophyceae</taxon>
        <taxon>Nostocales</taxon>
        <taxon>Hapalosiphonaceae</taxon>
        <taxon>Fischerella</taxon>
    </lineage>
</organism>
<protein>
    <submittedName>
        <fullName evidence="2">Uncharacterized protein</fullName>
    </submittedName>
</protein>
<keyword evidence="3" id="KW-1185">Reference proteome</keyword>
<dbReference type="EMBL" id="MRCA01000031">
    <property type="protein sequence ID" value="OKH10791.1"/>
    <property type="molecule type" value="Genomic_DNA"/>
</dbReference>
<dbReference type="Proteomes" id="UP000186391">
    <property type="component" value="Unassembled WGS sequence"/>
</dbReference>
<accession>A0A1U7GSK6</accession>
<dbReference type="AlphaFoldDB" id="A0A1U7GSK6"/>
<feature type="region of interest" description="Disordered" evidence="1">
    <location>
        <begin position="23"/>
        <end position="46"/>
    </location>
</feature>
<proteinExistence type="predicted"/>
<evidence type="ECO:0000256" key="1">
    <source>
        <dbReference type="SAM" id="MobiDB-lite"/>
    </source>
</evidence>
<evidence type="ECO:0000313" key="3">
    <source>
        <dbReference type="Proteomes" id="UP000186391"/>
    </source>
</evidence>